<accession>A0ABT3VEP3</accession>
<dbReference type="EMBL" id="JAIFZO010000002">
    <property type="protein sequence ID" value="MCX4238407.1"/>
    <property type="molecule type" value="Genomic_DNA"/>
</dbReference>
<organism evidence="1 2">
    <name type="scientific">Streptomyces ortus</name>
    <dbReference type="NCBI Taxonomy" id="2867268"/>
    <lineage>
        <taxon>Bacteria</taxon>
        <taxon>Bacillati</taxon>
        <taxon>Actinomycetota</taxon>
        <taxon>Actinomycetes</taxon>
        <taxon>Kitasatosporales</taxon>
        <taxon>Streptomycetaceae</taxon>
        <taxon>Streptomyces</taxon>
    </lineage>
</organism>
<dbReference type="InterPro" id="IPR011010">
    <property type="entry name" value="DNA_brk_join_enz"/>
</dbReference>
<evidence type="ECO:0000313" key="1">
    <source>
        <dbReference type="EMBL" id="MCX4238407.1"/>
    </source>
</evidence>
<comment type="caution">
    <text evidence="1">The sequence shown here is derived from an EMBL/GenBank/DDBJ whole genome shotgun (WGS) entry which is preliminary data.</text>
</comment>
<evidence type="ECO:0008006" key="3">
    <source>
        <dbReference type="Google" id="ProtNLM"/>
    </source>
</evidence>
<protein>
    <recommendedName>
        <fullName evidence="3">Integrase</fullName>
    </recommendedName>
</protein>
<reference evidence="1" key="1">
    <citation type="journal article" date="2022" name="bioRxiv">
        <title>Discovery and biosynthetic assessment of Streptomyces ortus sp nov. isolated from a deep-sea sponge.</title>
        <authorList>
            <person name="Williams S.E."/>
        </authorList>
    </citation>
    <scope>NUCLEOTIDE SEQUENCE</scope>
    <source>
        <strain evidence="1">A15ISP2-DRY2</strain>
    </source>
</reference>
<dbReference type="SUPFAM" id="SSF56349">
    <property type="entry name" value="DNA breaking-rejoining enzymes"/>
    <property type="match status" value="1"/>
</dbReference>
<evidence type="ECO:0000313" key="2">
    <source>
        <dbReference type="Proteomes" id="UP001165590"/>
    </source>
</evidence>
<proteinExistence type="predicted"/>
<sequence length="253" mass="28411">MRSRLRRALELLDWLDEHGTALGELTQPELEMWLEEGAVERREVRAFVTWARGRGLVGELVFPRARIAAPSVFMTDEEQTEQLHRCLGDDSLPLDVRTAGALTLLFGLQHTKLLELTVRDVIDNDVIDNNETVALNLAGHRLPLPPEVAQLVRAQRDGCQARWQFDQTASTTPWLFPGQEPARPLGATYLKLKLRRHGIAPRAGRNNARLALATDLPASVLADFTGTSISNATRWTGYARRDWFDCIASRTQI</sequence>
<dbReference type="RefSeq" id="WP_267030701.1">
    <property type="nucleotide sequence ID" value="NZ_JAIFZO010000002.1"/>
</dbReference>
<dbReference type="Proteomes" id="UP001165590">
    <property type="component" value="Unassembled WGS sequence"/>
</dbReference>
<name>A0ABT3VEP3_9ACTN</name>
<keyword evidence="2" id="KW-1185">Reference proteome</keyword>
<gene>
    <name evidence="1" type="ORF">K3769_37680</name>
</gene>